<reference evidence="1" key="1">
    <citation type="submission" date="2020-05" db="EMBL/GenBank/DDBJ databases">
        <authorList>
            <person name="Chiriac C."/>
            <person name="Salcher M."/>
            <person name="Ghai R."/>
            <person name="Kavagutti S V."/>
        </authorList>
    </citation>
    <scope>NUCLEOTIDE SEQUENCE</scope>
</reference>
<sequence>MDSLGIKTRSHLDEVDSFGDPTIPVGEAFHLETRDADNSLSLRRCEGLSDERVHHVVIDVRHATEDSECVVFTQNAGLPRDVDDIELARGHRVNPDRVDIHAEGNDGPGGTHGVECGHSRWIRPQRPAEAMTDNRLDAVGGVLPQNLDDRVGVVGGQKVRPRAHLRPRTDVNVFVPQSRKNLVTLGIKVS</sequence>
<dbReference type="EMBL" id="CAFBLO010000017">
    <property type="protein sequence ID" value="CAB4861983.1"/>
    <property type="molecule type" value="Genomic_DNA"/>
</dbReference>
<accession>A0A6J7D4F6</accession>
<evidence type="ECO:0000313" key="1">
    <source>
        <dbReference type="EMBL" id="CAB4861983.1"/>
    </source>
</evidence>
<protein>
    <submittedName>
        <fullName evidence="1">Unannotated protein</fullName>
    </submittedName>
</protein>
<gene>
    <name evidence="1" type="ORF">UFOPK3364_00301</name>
</gene>
<organism evidence="1">
    <name type="scientific">freshwater metagenome</name>
    <dbReference type="NCBI Taxonomy" id="449393"/>
    <lineage>
        <taxon>unclassified sequences</taxon>
        <taxon>metagenomes</taxon>
        <taxon>ecological metagenomes</taxon>
    </lineage>
</organism>
<proteinExistence type="predicted"/>
<name>A0A6J7D4F6_9ZZZZ</name>
<dbReference type="AlphaFoldDB" id="A0A6J7D4F6"/>